<evidence type="ECO:0000313" key="2">
    <source>
        <dbReference type="EnsemblMetazoa" id="GPPI045839-PA"/>
    </source>
</evidence>
<organism evidence="2 3">
    <name type="scientific">Glossina palpalis gambiensis</name>
    <dbReference type="NCBI Taxonomy" id="67801"/>
    <lineage>
        <taxon>Eukaryota</taxon>
        <taxon>Metazoa</taxon>
        <taxon>Ecdysozoa</taxon>
        <taxon>Arthropoda</taxon>
        <taxon>Hexapoda</taxon>
        <taxon>Insecta</taxon>
        <taxon>Pterygota</taxon>
        <taxon>Neoptera</taxon>
        <taxon>Endopterygota</taxon>
        <taxon>Diptera</taxon>
        <taxon>Brachycera</taxon>
        <taxon>Muscomorpha</taxon>
        <taxon>Hippoboscoidea</taxon>
        <taxon>Glossinidae</taxon>
        <taxon>Glossina</taxon>
    </lineage>
</organism>
<reference evidence="2" key="2">
    <citation type="submission" date="2020-05" db="UniProtKB">
        <authorList>
            <consortium name="EnsemblMetazoa"/>
        </authorList>
    </citation>
    <scope>IDENTIFICATION</scope>
    <source>
        <strain evidence="2">IAEA</strain>
    </source>
</reference>
<protein>
    <submittedName>
        <fullName evidence="2">Uncharacterized protein</fullName>
    </submittedName>
</protein>
<keyword evidence="1" id="KW-0472">Membrane</keyword>
<keyword evidence="1" id="KW-0812">Transmembrane</keyword>
<keyword evidence="1" id="KW-1133">Transmembrane helix</keyword>
<feature type="transmembrane region" description="Helical" evidence="1">
    <location>
        <begin position="120"/>
        <end position="141"/>
    </location>
</feature>
<dbReference type="EnsemblMetazoa" id="GPPI045839-RA">
    <property type="protein sequence ID" value="GPPI045839-PA"/>
    <property type="gene ID" value="GPPI045839"/>
</dbReference>
<name>A0A1B0C0D8_9MUSC</name>
<proteinExistence type="predicted"/>
<feature type="transmembrane region" description="Helical" evidence="1">
    <location>
        <begin position="91"/>
        <end position="114"/>
    </location>
</feature>
<dbReference type="VEuPathDB" id="VectorBase:GPPI045839"/>
<sequence>MYAFNDNKSLKTIQEMTNNSNPQLSPPALATSCKQDRKSLPRCSLYSTSRVSKACSALLAAFALDLFFGLKQSEKETPLTTFDVATCGGCFFWFICELQTGWTFFAASHIAYGVFTGSPFWVFTSPVVGSVTIFSTTFWHFGGIKHFFWAMIPTALDAAIRHSAIGRYMPKPLSISTLHRT</sequence>
<reference evidence="3" key="1">
    <citation type="submission" date="2015-01" db="EMBL/GenBank/DDBJ databases">
        <authorList>
            <person name="Aksoy S."/>
            <person name="Warren W."/>
            <person name="Wilson R.K."/>
        </authorList>
    </citation>
    <scope>NUCLEOTIDE SEQUENCE [LARGE SCALE GENOMIC DNA]</scope>
    <source>
        <strain evidence="3">IAEA</strain>
    </source>
</reference>
<dbReference type="AlphaFoldDB" id="A0A1B0C0D8"/>
<evidence type="ECO:0000313" key="3">
    <source>
        <dbReference type="Proteomes" id="UP000092460"/>
    </source>
</evidence>
<dbReference type="EMBL" id="JXJN01023549">
    <property type="status" value="NOT_ANNOTATED_CDS"/>
    <property type="molecule type" value="Genomic_DNA"/>
</dbReference>
<dbReference type="Proteomes" id="UP000092460">
    <property type="component" value="Unassembled WGS sequence"/>
</dbReference>
<keyword evidence="3" id="KW-1185">Reference proteome</keyword>
<accession>A0A1B0C0D8</accession>
<evidence type="ECO:0000256" key="1">
    <source>
        <dbReference type="SAM" id="Phobius"/>
    </source>
</evidence>